<evidence type="ECO:0000256" key="7">
    <source>
        <dbReference type="ARBA" id="ARBA00022777"/>
    </source>
</evidence>
<evidence type="ECO:0000313" key="11">
    <source>
        <dbReference type="EMBL" id="KAF2068451.1"/>
    </source>
</evidence>
<evidence type="ECO:0000256" key="6">
    <source>
        <dbReference type="ARBA" id="ARBA00022741"/>
    </source>
</evidence>
<evidence type="ECO:0000256" key="9">
    <source>
        <dbReference type="SAM" id="MobiDB-lite"/>
    </source>
</evidence>
<reference evidence="11" key="1">
    <citation type="submission" date="2020-01" db="EMBL/GenBank/DDBJ databases">
        <title>Development of genomics and gene disruption for Polysphondylium violaceum indicates a role for the polyketide synthase stlB in stalk morphogenesis.</title>
        <authorList>
            <person name="Narita B."/>
            <person name="Kawabe Y."/>
            <person name="Kin K."/>
            <person name="Saito T."/>
            <person name="Gibbs R."/>
            <person name="Kuspa A."/>
            <person name="Muzny D."/>
            <person name="Queller D."/>
            <person name="Richards S."/>
            <person name="Strassman J."/>
            <person name="Sucgang R."/>
            <person name="Worley K."/>
            <person name="Schaap P."/>
        </authorList>
    </citation>
    <scope>NUCLEOTIDE SEQUENCE</scope>
    <source>
        <strain evidence="11">QSvi11</strain>
    </source>
</reference>
<dbReference type="SMART" id="SM00220">
    <property type="entry name" value="S_TKc"/>
    <property type="match status" value="1"/>
</dbReference>
<dbReference type="GO" id="GO:0005524">
    <property type="term" value="F:ATP binding"/>
    <property type="evidence" value="ECO:0007669"/>
    <property type="project" value="UniProtKB-KW"/>
</dbReference>
<dbReference type="PANTHER" id="PTHR24056">
    <property type="entry name" value="CELL DIVISION PROTEIN KINASE"/>
    <property type="match status" value="1"/>
</dbReference>
<dbReference type="SUPFAM" id="SSF56112">
    <property type="entry name" value="Protein kinase-like (PK-like)"/>
    <property type="match status" value="1"/>
</dbReference>
<keyword evidence="6" id="KW-0547">Nucleotide-binding</keyword>
<feature type="non-terminal residue" evidence="11">
    <location>
        <position position="1"/>
    </location>
</feature>
<proteinExistence type="inferred from homology"/>
<keyword evidence="12" id="KW-1185">Reference proteome</keyword>
<organism evidence="11 12">
    <name type="scientific">Polysphondylium violaceum</name>
    <dbReference type="NCBI Taxonomy" id="133409"/>
    <lineage>
        <taxon>Eukaryota</taxon>
        <taxon>Amoebozoa</taxon>
        <taxon>Evosea</taxon>
        <taxon>Eumycetozoa</taxon>
        <taxon>Dictyostelia</taxon>
        <taxon>Dictyosteliales</taxon>
        <taxon>Dictyosteliaceae</taxon>
        <taxon>Polysphondylium</taxon>
    </lineage>
</organism>
<evidence type="ECO:0000256" key="2">
    <source>
        <dbReference type="ARBA" id="ARBA00012409"/>
    </source>
</evidence>
<dbReference type="EMBL" id="AJWJ01000980">
    <property type="protein sequence ID" value="KAF2068451.1"/>
    <property type="molecule type" value="Genomic_DNA"/>
</dbReference>
<dbReference type="Gene3D" id="3.30.200.20">
    <property type="entry name" value="Phosphorylase Kinase, domain 1"/>
    <property type="match status" value="1"/>
</dbReference>
<gene>
    <name evidence="11" type="ORF">CYY_010221</name>
</gene>
<evidence type="ECO:0000256" key="1">
    <source>
        <dbReference type="ARBA" id="ARBA00006485"/>
    </source>
</evidence>
<dbReference type="GO" id="GO:0008353">
    <property type="term" value="F:RNA polymerase II CTD heptapeptide repeat kinase activity"/>
    <property type="evidence" value="ECO:0007669"/>
    <property type="project" value="UniProtKB-EC"/>
</dbReference>
<dbReference type="AlphaFoldDB" id="A0A8J4PLP8"/>
<dbReference type="Proteomes" id="UP000695562">
    <property type="component" value="Unassembled WGS sequence"/>
</dbReference>
<feature type="domain" description="Protein kinase" evidence="10">
    <location>
        <begin position="1"/>
        <end position="219"/>
    </location>
</feature>
<evidence type="ECO:0000313" key="12">
    <source>
        <dbReference type="Proteomes" id="UP000695562"/>
    </source>
</evidence>
<dbReference type="InterPro" id="IPR050108">
    <property type="entry name" value="CDK"/>
</dbReference>
<keyword evidence="7" id="KW-0418">Kinase</keyword>
<dbReference type="PANTHER" id="PTHR24056:SF0">
    <property type="entry name" value="CYCLIN-DEPENDENT KINASE 7"/>
    <property type="match status" value="1"/>
</dbReference>
<dbReference type="InterPro" id="IPR011009">
    <property type="entry name" value="Kinase-like_dom_sf"/>
</dbReference>
<keyword evidence="5" id="KW-0808">Transferase</keyword>
<comment type="caution">
    <text evidence="11">The sequence shown here is derived from an EMBL/GenBank/DDBJ whole genome shotgun (WGS) entry which is preliminary data.</text>
</comment>
<sequence length="241" mass="27383">LLDVFVHKSNIYLVFELMQWDLQQVIEDRSVILKPGDIKSYMKMLFQGVNACHKNWILHRDLKPNNLLMSSDGVLKLADFGLARQYGSPNKVFSPQAVTIWYRAPELLFGAKSYGPSVDMWSIGCIFAELMLRTAYLPGNNEIDQLRKINSALGTITESNWPGVTCLPNYIRFTEHPATPFKQLFTAANDEAIDLLTKLLTYHPLSRISAEEALRHPYFTTGPKATDPKDLPVPLSKRKQE</sequence>
<dbReference type="GO" id="GO:0045944">
    <property type="term" value="P:positive regulation of transcription by RNA polymerase II"/>
    <property type="evidence" value="ECO:0007669"/>
    <property type="project" value="TreeGrafter"/>
</dbReference>
<dbReference type="OrthoDB" id="1732493at2759"/>
<name>A0A8J4PLP8_9MYCE</name>
<dbReference type="EC" id="2.7.11.23" evidence="2"/>
<dbReference type="InterPro" id="IPR008271">
    <property type="entry name" value="Ser/Thr_kinase_AS"/>
</dbReference>
<evidence type="ECO:0000256" key="5">
    <source>
        <dbReference type="ARBA" id="ARBA00022679"/>
    </source>
</evidence>
<feature type="region of interest" description="Disordered" evidence="9">
    <location>
        <begin position="219"/>
        <end position="241"/>
    </location>
</feature>
<keyword evidence="4" id="KW-0597">Phosphoprotein</keyword>
<dbReference type="InterPro" id="IPR000719">
    <property type="entry name" value="Prot_kinase_dom"/>
</dbReference>
<dbReference type="GO" id="GO:0005737">
    <property type="term" value="C:cytoplasm"/>
    <property type="evidence" value="ECO:0007669"/>
    <property type="project" value="TreeGrafter"/>
</dbReference>
<protein>
    <recommendedName>
        <fullName evidence="2">[RNA-polymerase]-subunit kinase</fullName>
        <ecNumber evidence="2">2.7.11.23</ecNumber>
    </recommendedName>
</protein>
<dbReference type="GO" id="GO:0004693">
    <property type="term" value="F:cyclin-dependent protein serine/threonine kinase activity"/>
    <property type="evidence" value="ECO:0007669"/>
    <property type="project" value="TreeGrafter"/>
</dbReference>
<dbReference type="PROSITE" id="PS50011">
    <property type="entry name" value="PROTEIN_KINASE_DOM"/>
    <property type="match status" value="1"/>
</dbReference>
<dbReference type="PROSITE" id="PS00108">
    <property type="entry name" value="PROTEIN_KINASE_ST"/>
    <property type="match status" value="1"/>
</dbReference>
<evidence type="ECO:0000256" key="8">
    <source>
        <dbReference type="ARBA" id="ARBA00022840"/>
    </source>
</evidence>
<dbReference type="Pfam" id="PF00069">
    <property type="entry name" value="Pkinase"/>
    <property type="match status" value="1"/>
</dbReference>
<keyword evidence="8" id="KW-0067">ATP-binding</keyword>
<comment type="similarity">
    <text evidence="1">Belongs to the protein kinase superfamily. CMGC Ser/Thr protein kinase family. CDC2/CDKX subfamily.</text>
</comment>
<accession>A0A8J4PLP8</accession>
<evidence type="ECO:0000256" key="4">
    <source>
        <dbReference type="ARBA" id="ARBA00022553"/>
    </source>
</evidence>
<dbReference type="Gene3D" id="1.10.510.10">
    <property type="entry name" value="Transferase(Phosphotransferase) domain 1"/>
    <property type="match status" value="1"/>
</dbReference>
<evidence type="ECO:0000256" key="3">
    <source>
        <dbReference type="ARBA" id="ARBA00022527"/>
    </source>
</evidence>
<dbReference type="FunFam" id="1.10.510.10:FF:000097">
    <property type="entry name" value="Putative cyclin-dependent kinase 7"/>
    <property type="match status" value="1"/>
</dbReference>
<keyword evidence="3" id="KW-0723">Serine/threonine-protein kinase</keyword>
<evidence type="ECO:0000259" key="10">
    <source>
        <dbReference type="PROSITE" id="PS50011"/>
    </source>
</evidence>
<dbReference type="GO" id="GO:0070985">
    <property type="term" value="C:transcription factor TFIIK complex"/>
    <property type="evidence" value="ECO:0007669"/>
    <property type="project" value="TreeGrafter"/>
</dbReference>